<keyword evidence="1" id="KW-0472">Membrane</keyword>
<accession>W7WZE4</accession>
<feature type="transmembrane region" description="Helical" evidence="1">
    <location>
        <begin position="93"/>
        <end position="112"/>
    </location>
</feature>
<dbReference type="Proteomes" id="UP000009168">
    <property type="component" value="Unassembled WGS sequence"/>
</dbReference>
<feature type="transmembrane region" description="Helical" evidence="1">
    <location>
        <begin position="205"/>
        <end position="224"/>
    </location>
</feature>
<gene>
    <name evidence="2" type="ORF">TTHERM_000572179</name>
</gene>
<evidence type="ECO:0000313" key="3">
    <source>
        <dbReference type="Proteomes" id="UP000009168"/>
    </source>
</evidence>
<dbReference type="KEGG" id="tet:TTHERM_000572179"/>
<name>W7WZE4_TETTS</name>
<dbReference type="AlphaFoldDB" id="W7WZE4"/>
<keyword evidence="1 2" id="KW-0812">Transmembrane</keyword>
<feature type="transmembrane region" description="Helical" evidence="1">
    <location>
        <begin position="148"/>
        <end position="167"/>
    </location>
</feature>
<evidence type="ECO:0000256" key="1">
    <source>
        <dbReference type="SAM" id="Phobius"/>
    </source>
</evidence>
<dbReference type="GeneID" id="24439639"/>
<feature type="transmembrane region" description="Helical" evidence="1">
    <location>
        <begin position="173"/>
        <end position="193"/>
    </location>
</feature>
<organism evidence="2 3">
    <name type="scientific">Tetrahymena thermophila (strain SB210)</name>
    <dbReference type="NCBI Taxonomy" id="312017"/>
    <lineage>
        <taxon>Eukaryota</taxon>
        <taxon>Sar</taxon>
        <taxon>Alveolata</taxon>
        <taxon>Ciliophora</taxon>
        <taxon>Intramacronucleata</taxon>
        <taxon>Oligohymenophorea</taxon>
        <taxon>Hymenostomatida</taxon>
        <taxon>Tetrahymenina</taxon>
        <taxon>Tetrahymenidae</taxon>
        <taxon>Tetrahymena</taxon>
    </lineage>
</organism>
<reference evidence="3" key="1">
    <citation type="journal article" date="2006" name="PLoS Biol.">
        <title>Macronuclear genome sequence of the ciliate Tetrahymena thermophila, a model eukaryote.</title>
        <authorList>
            <person name="Eisen J.A."/>
            <person name="Coyne R.S."/>
            <person name="Wu M."/>
            <person name="Wu D."/>
            <person name="Thiagarajan M."/>
            <person name="Wortman J.R."/>
            <person name="Badger J.H."/>
            <person name="Ren Q."/>
            <person name="Amedeo P."/>
            <person name="Jones K.M."/>
            <person name="Tallon L.J."/>
            <person name="Delcher A.L."/>
            <person name="Salzberg S.L."/>
            <person name="Silva J.C."/>
            <person name="Haas B.J."/>
            <person name="Majoros W.H."/>
            <person name="Farzad M."/>
            <person name="Carlton J.M."/>
            <person name="Smith R.K. Jr."/>
            <person name="Garg J."/>
            <person name="Pearlman R.E."/>
            <person name="Karrer K.M."/>
            <person name="Sun L."/>
            <person name="Manning G."/>
            <person name="Elde N.C."/>
            <person name="Turkewitz A.P."/>
            <person name="Asai D.J."/>
            <person name="Wilkes D.E."/>
            <person name="Wang Y."/>
            <person name="Cai H."/>
            <person name="Collins K."/>
            <person name="Stewart B.A."/>
            <person name="Lee S.R."/>
            <person name="Wilamowska K."/>
            <person name="Weinberg Z."/>
            <person name="Ruzzo W.L."/>
            <person name="Wloga D."/>
            <person name="Gaertig J."/>
            <person name="Frankel J."/>
            <person name="Tsao C.-C."/>
            <person name="Gorovsky M.A."/>
            <person name="Keeling P.J."/>
            <person name="Waller R.F."/>
            <person name="Patron N.J."/>
            <person name="Cherry J.M."/>
            <person name="Stover N.A."/>
            <person name="Krieger C.J."/>
            <person name="del Toro C."/>
            <person name="Ryder H.F."/>
            <person name="Williamson S.C."/>
            <person name="Barbeau R.A."/>
            <person name="Hamilton E.P."/>
            <person name="Orias E."/>
        </authorList>
    </citation>
    <scope>NUCLEOTIDE SEQUENCE [LARGE SCALE GENOMIC DNA]</scope>
    <source>
        <strain evidence="3">SB210</strain>
    </source>
</reference>
<protein>
    <submittedName>
        <fullName evidence="2">Transmembrane protein, putative</fullName>
    </submittedName>
</protein>
<feature type="transmembrane region" description="Helical" evidence="1">
    <location>
        <begin position="118"/>
        <end position="136"/>
    </location>
</feature>
<dbReference type="InParanoid" id="W7WZE4"/>
<proteinExistence type="predicted"/>
<keyword evidence="3" id="KW-1185">Reference proteome</keyword>
<dbReference type="EMBL" id="GG662498">
    <property type="protein sequence ID" value="EWS72270.1"/>
    <property type="molecule type" value="Genomic_DNA"/>
</dbReference>
<sequence length="502" mass="59626">MFFSKLITILAFKYAHWALVYLFFAKILQTSIWPLFVILFVFDKLIRLVVSLVILKPEGCGSLLVFVAVVLQLEEFFQLISQNNDVQDAFKSEIINIPMIMEIIFVMLWTFICRDETAFYIQIPIMIIISFYLNYLWAKMIRQQNYEFYQFLPLYIEYIAYFGLIYIAIGIKYFFLCFIPFQVIILIIICFRFSKSIFFQQGDPIVNGFLFIFLSVAIFTHCGLDNRNSNSWQEFNSLKKISQRTQNYYLVCKLISLLVILITVSLTQFDYITLKREGISDTLMLVVFIFCAISFLIYIIQIFFYIALPSFIGTWYIEIEGLEELRKQNELHRKKQLNLEHISYVTINPYYGFLTTDQKKSKEFLYALLFNFDGHTLSIHNIGKRDHSNGKMKVTFYTSFYFQDLRNYLLKYSILENISEIELRYSFTKYPKSLFELINIFYRPINPILIKAIDMPLLLLSYQQQIIAFLEHSFINIVFFDKHLSGLMSVNPKQVLYDLYDM</sequence>
<evidence type="ECO:0000313" key="2">
    <source>
        <dbReference type="EMBL" id="EWS72270.1"/>
    </source>
</evidence>
<keyword evidence="1" id="KW-1133">Transmembrane helix</keyword>
<feature type="transmembrane region" description="Helical" evidence="1">
    <location>
        <begin position="283"/>
        <end position="308"/>
    </location>
</feature>
<dbReference type="RefSeq" id="XP_012655210.1">
    <property type="nucleotide sequence ID" value="XM_012799756.1"/>
</dbReference>
<feature type="transmembrane region" description="Helical" evidence="1">
    <location>
        <begin position="248"/>
        <end position="271"/>
    </location>
</feature>